<feature type="transmembrane region" description="Helical" evidence="1">
    <location>
        <begin position="131"/>
        <end position="155"/>
    </location>
</feature>
<feature type="transmembrane region" description="Helical" evidence="1">
    <location>
        <begin position="408"/>
        <end position="426"/>
    </location>
</feature>
<feature type="transmembrane region" description="Helical" evidence="1">
    <location>
        <begin position="432"/>
        <end position="452"/>
    </location>
</feature>
<keyword evidence="2" id="KW-0436">Ligase</keyword>
<dbReference type="Proteomes" id="UP001596500">
    <property type="component" value="Unassembled WGS sequence"/>
</dbReference>
<dbReference type="PANTHER" id="PTHR37422:SF23">
    <property type="entry name" value="TEICHURONIC ACID BIOSYNTHESIS PROTEIN TUAE"/>
    <property type="match status" value="1"/>
</dbReference>
<dbReference type="EMBL" id="JBHTBW010000006">
    <property type="protein sequence ID" value="MFC7440030.1"/>
    <property type="molecule type" value="Genomic_DNA"/>
</dbReference>
<keyword evidence="3" id="KW-1185">Reference proteome</keyword>
<comment type="caution">
    <text evidence="2">The sequence shown here is derived from an EMBL/GenBank/DDBJ whole genome shotgun (WGS) entry which is preliminary data.</text>
</comment>
<reference evidence="3" key="1">
    <citation type="journal article" date="2019" name="Int. J. Syst. Evol. Microbiol.">
        <title>The Global Catalogue of Microorganisms (GCM) 10K type strain sequencing project: providing services to taxonomists for standard genome sequencing and annotation.</title>
        <authorList>
            <consortium name="The Broad Institute Genomics Platform"/>
            <consortium name="The Broad Institute Genome Sequencing Center for Infectious Disease"/>
            <person name="Wu L."/>
            <person name="Ma J."/>
        </authorList>
    </citation>
    <scope>NUCLEOTIDE SEQUENCE [LARGE SCALE GENOMIC DNA]</scope>
    <source>
        <strain evidence="3">CGMCC 1.12942</strain>
    </source>
</reference>
<keyword evidence="1" id="KW-0812">Transmembrane</keyword>
<evidence type="ECO:0000313" key="2">
    <source>
        <dbReference type="EMBL" id="MFC7440030.1"/>
    </source>
</evidence>
<keyword evidence="1" id="KW-1133">Transmembrane helix</keyword>
<evidence type="ECO:0000313" key="3">
    <source>
        <dbReference type="Proteomes" id="UP001596500"/>
    </source>
</evidence>
<accession>A0ABW2RGC1</accession>
<name>A0ABW2RGC1_9BACL</name>
<organism evidence="2 3">
    <name type="scientific">Laceyella putida</name>
    <dbReference type="NCBI Taxonomy" id="110101"/>
    <lineage>
        <taxon>Bacteria</taxon>
        <taxon>Bacillati</taxon>
        <taxon>Bacillota</taxon>
        <taxon>Bacilli</taxon>
        <taxon>Bacillales</taxon>
        <taxon>Thermoactinomycetaceae</taxon>
        <taxon>Laceyella</taxon>
    </lineage>
</organism>
<feature type="transmembrane region" description="Helical" evidence="1">
    <location>
        <begin position="71"/>
        <end position="92"/>
    </location>
</feature>
<gene>
    <name evidence="2" type="ORF">ACFQNG_02475</name>
</gene>
<feature type="transmembrane region" description="Helical" evidence="1">
    <location>
        <begin position="175"/>
        <end position="195"/>
    </location>
</feature>
<protein>
    <submittedName>
        <fullName evidence="2">O-antigen ligase family protein</fullName>
    </submittedName>
</protein>
<feature type="transmembrane region" description="Helical" evidence="1">
    <location>
        <begin position="40"/>
        <end position="59"/>
    </location>
</feature>
<feature type="transmembrane region" description="Helical" evidence="1">
    <location>
        <begin position="256"/>
        <end position="275"/>
    </location>
</feature>
<feature type="transmembrane region" description="Helical" evidence="1">
    <location>
        <begin position="226"/>
        <end position="244"/>
    </location>
</feature>
<keyword evidence="1" id="KW-0472">Membrane</keyword>
<proteinExistence type="predicted"/>
<feature type="transmembrane region" description="Helical" evidence="1">
    <location>
        <begin position="202"/>
        <end position="220"/>
    </location>
</feature>
<dbReference type="PANTHER" id="PTHR37422">
    <property type="entry name" value="TEICHURONIC ACID BIOSYNTHESIS PROTEIN TUAE"/>
    <property type="match status" value="1"/>
</dbReference>
<dbReference type="InterPro" id="IPR051533">
    <property type="entry name" value="WaaL-like"/>
</dbReference>
<evidence type="ECO:0000256" key="1">
    <source>
        <dbReference type="SAM" id="Phobius"/>
    </source>
</evidence>
<feature type="transmembrane region" description="Helical" evidence="1">
    <location>
        <begin position="370"/>
        <end position="388"/>
    </location>
</feature>
<dbReference type="GO" id="GO:0016874">
    <property type="term" value="F:ligase activity"/>
    <property type="evidence" value="ECO:0007669"/>
    <property type="project" value="UniProtKB-KW"/>
</dbReference>
<dbReference type="RefSeq" id="WP_379863241.1">
    <property type="nucleotide sequence ID" value="NZ_JBHTBW010000006.1"/>
</dbReference>
<feature type="transmembrane region" description="Helical" evidence="1">
    <location>
        <begin position="98"/>
        <end position="119"/>
    </location>
</feature>
<feature type="transmembrane region" description="Helical" evidence="1">
    <location>
        <begin position="12"/>
        <end position="34"/>
    </location>
</feature>
<sequence>MSELLFPRQKRLDTLFYFMIAFALLGPTLGIPLTEGFNLTFFRVAYVLLVGGIILRLVMQKNLETSYMYPVRYYAAFFVFWFVYGLISLSWVMSMGAALKYLFYMAFMLPLTLSFPFFLQTEEKLWKAKRVLFWVFAAIIFFAVFESITLIHLPSSRFFKTTSASVTSVFTNQNDLATCITLGLPFLATALFMLNLQKKHKWFLYITGVLTIYVLIATGSRSNTAFALPLASLALIVGLPFVVERAKLTKKNLAKALIAIVVAVILANALSTVFLSEEARQSAKNKLASTLGFLQDFQNASWHMDEGDTGIEKGETGESAGVRKWLLINGFKFLQQSHYMGIGAGNVEPWMEKYGVKVNKVNLHNWWGEILVNFGVLIFVLYMSLYFWMLWRLWKLASLKHSPALSPILRWAAYSTMAALTGYFFGGMAPSTVIHFTPMWITYGLALAVIAIGETQKKLEAE</sequence>